<evidence type="ECO:0000256" key="1">
    <source>
        <dbReference type="SAM" id="SignalP"/>
    </source>
</evidence>
<feature type="signal peptide" evidence="1">
    <location>
        <begin position="1"/>
        <end position="30"/>
    </location>
</feature>
<evidence type="ECO:0000313" key="3">
    <source>
        <dbReference type="Proteomes" id="UP000305539"/>
    </source>
</evidence>
<dbReference type="Gene3D" id="3.30.1370.120">
    <property type="match status" value="2"/>
</dbReference>
<reference evidence="2 3" key="1">
    <citation type="submission" date="2019-04" db="EMBL/GenBank/DDBJ databases">
        <title>Trinickia sp. 7GSK02, isolated from subtropical forest soil.</title>
        <authorList>
            <person name="Gao Z.-H."/>
            <person name="Qiu L.-H."/>
        </authorList>
    </citation>
    <scope>NUCLEOTIDE SEQUENCE [LARGE SCALE GENOMIC DNA]</scope>
    <source>
        <strain evidence="2 3">7GSK02</strain>
    </source>
</reference>
<keyword evidence="3" id="KW-1185">Reference proteome</keyword>
<proteinExistence type="predicted"/>
<feature type="chain" id="PRO_5020412106" evidence="1">
    <location>
        <begin position="31"/>
        <end position="454"/>
    </location>
</feature>
<dbReference type="EMBL" id="SWJE01000010">
    <property type="protein sequence ID" value="TKC86953.1"/>
    <property type="molecule type" value="Genomic_DNA"/>
</dbReference>
<accession>A0A4U1I1C4</accession>
<sequence length="454" mass="48038">MNGLAIRKRVLGTAAAAALIAALHAPQACAARVDWAGSRFVYVTNGSSLADVLKVFAAGQQLPLRIDGPVEGVVSGRFSMPPQRFLDTLAKSYGLVWYYDGAVLQVSAARAQTAVALRPHVLTPGDLIAALRQSGVTDAHFPLVVDAPAHTVDVTGPASYVARLHEAAERFERDAGRRVRTTVRVFRLRVANAADETRVIDGRTVVVPGAATLLRRRFEQPAPAAAGAQAEQVVELGTPLPAIEADAVTNSILVRDKPERIEGDGVLVADLDVRPRLVSVQTWIVDVDADALSTLQAALPPALAQTAEASAPSGFGVAPDGGRALLAQIEALAKAERARIEVSQTALTQDRSPAVIDRHEARLARRKEDDLPADPALDLWLSVQPTVEGAATPPRIGLRVELGRSADVERYRKIEESVAAGACLVIAAPPGEAEASDGAQARERFVLLIPRIAA</sequence>
<dbReference type="InterPro" id="IPR050810">
    <property type="entry name" value="Bact_Secretion_Sys_Channel"/>
</dbReference>
<dbReference type="GO" id="GO:0015627">
    <property type="term" value="C:type II protein secretion system complex"/>
    <property type="evidence" value="ECO:0007669"/>
    <property type="project" value="TreeGrafter"/>
</dbReference>
<dbReference type="Gene3D" id="3.55.50.30">
    <property type="match status" value="1"/>
</dbReference>
<dbReference type="GO" id="GO:0009306">
    <property type="term" value="P:protein secretion"/>
    <property type="evidence" value="ECO:0007669"/>
    <property type="project" value="TreeGrafter"/>
</dbReference>
<comment type="caution">
    <text evidence="2">The sequence shown here is derived from an EMBL/GenBank/DDBJ whole genome shotgun (WGS) entry which is preliminary data.</text>
</comment>
<dbReference type="RefSeq" id="WP_136896846.1">
    <property type="nucleotide sequence ID" value="NZ_SWJE01000010.1"/>
</dbReference>
<dbReference type="AlphaFoldDB" id="A0A4U1I1C4"/>
<dbReference type="InterPro" id="IPR038591">
    <property type="entry name" value="NolW-like_sf"/>
</dbReference>
<dbReference type="PANTHER" id="PTHR30332">
    <property type="entry name" value="PROBABLE GENERAL SECRETION PATHWAY PROTEIN D"/>
    <property type="match status" value="1"/>
</dbReference>
<organism evidence="2 3">
    <name type="scientific">Trinickia terrae</name>
    <dbReference type="NCBI Taxonomy" id="2571161"/>
    <lineage>
        <taxon>Bacteria</taxon>
        <taxon>Pseudomonadati</taxon>
        <taxon>Pseudomonadota</taxon>
        <taxon>Betaproteobacteria</taxon>
        <taxon>Burkholderiales</taxon>
        <taxon>Burkholderiaceae</taxon>
        <taxon>Trinickia</taxon>
    </lineage>
</organism>
<gene>
    <name evidence="2" type="ORF">FAZ69_20240</name>
</gene>
<evidence type="ECO:0000313" key="2">
    <source>
        <dbReference type="EMBL" id="TKC86953.1"/>
    </source>
</evidence>
<protein>
    <submittedName>
        <fullName evidence="2">Type II/III secretion system family protein</fullName>
    </submittedName>
</protein>
<name>A0A4U1I1C4_9BURK</name>
<keyword evidence="1" id="KW-0732">Signal</keyword>
<dbReference type="OrthoDB" id="9779724at2"/>
<dbReference type="PANTHER" id="PTHR30332:SF5">
    <property type="entry name" value="SPI-1 TYPE 3 SECRETION SYSTEM SECRETIN"/>
    <property type="match status" value="1"/>
</dbReference>
<dbReference type="Proteomes" id="UP000305539">
    <property type="component" value="Unassembled WGS sequence"/>
</dbReference>